<dbReference type="OrthoDB" id="89671at2157"/>
<dbReference type="RefSeq" id="WP_014789479.1">
    <property type="nucleotide sequence ID" value="NC_018015.1"/>
</dbReference>
<sequence>MESRTAEVPFSAGWEALVGVASRPEGVFPTFPYEAKVVRMGEKVIARLSVRKFLFKFEFEGVLEFTFNEPHVTYVMKGSRGLLILSFAALEGKLVARASADVPGERMLGKKLAYLAEGAGLSLAKMAESHGIIAARAFGSPRDFIIRNFEPSLLAHVVRYVRLNTGMKSFTLTGENGSERFTVKVKDGIVEKVEYESSSGSSIIEVGRSILEVDGRDFAGIDARGEYVMKVRD</sequence>
<dbReference type="KEGG" id="thm:CL1_1651"/>
<dbReference type="STRING" id="163003.CL1_1651"/>
<proteinExistence type="predicted"/>
<organism evidence="1 2">
    <name type="scientific">Thermococcus cleftensis (strain DSM 27260 / KACC 17922 / CL1)</name>
    <dbReference type="NCBI Taxonomy" id="163003"/>
    <lineage>
        <taxon>Archaea</taxon>
        <taxon>Methanobacteriati</taxon>
        <taxon>Methanobacteriota</taxon>
        <taxon>Thermococci</taxon>
        <taxon>Thermococcales</taxon>
        <taxon>Thermococcaceae</taxon>
        <taxon>Thermococcus</taxon>
    </lineage>
</organism>
<dbReference type="AlphaFoldDB" id="I3ZVW4"/>
<keyword evidence="2" id="KW-1185">Reference proteome</keyword>
<dbReference type="EMBL" id="CP003651">
    <property type="protein sequence ID" value="AFL95848.1"/>
    <property type="molecule type" value="Genomic_DNA"/>
</dbReference>
<dbReference type="Proteomes" id="UP000006064">
    <property type="component" value="Chromosome"/>
</dbReference>
<name>I3ZVW4_THECF</name>
<dbReference type="GeneID" id="13036956"/>
<accession>I3ZVW4</accession>
<gene>
    <name evidence="1" type="ORF">CL1_1651</name>
</gene>
<protein>
    <submittedName>
        <fullName evidence="1">Uncharacterized protein</fullName>
    </submittedName>
</protein>
<dbReference type="HOGENOM" id="CLU_1187829_0_0_2"/>
<reference evidence="1 2" key="1">
    <citation type="journal article" date="2012" name="J. Bacteriol.">
        <title>Complete Genome Sequence of the Hyperthermophilic Archaeon Thermococcus sp. Strain CL1, Isolated from a Paralvinella sp. Polychaete Worm Collected from a Hydrothermal Vent.</title>
        <authorList>
            <person name="Jung J.H."/>
            <person name="Holden J.F."/>
            <person name="Seo D.H."/>
            <person name="Park K.H."/>
            <person name="Shin H."/>
            <person name="Ryu S."/>
            <person name="Lee J.H."/>
            <person name="Park C.S."/>
        </authorList>
    </citation>
    <scope>NUCLEOTIDE SEQUENCE [LARGE SCALE GENOMIC DNA]</scope>
    <source>
        <strain evidence="2">DSM 27260 / KACC 17922 / CL1</strain>
    </source>
</reference>
<evidence type="ECO:0000313" key="2">
    <source>
        <dbReference type="Proteomes" id="UP000006064"/>
    </source>
</evidence>
<evidence type="ECO:0000313" key="1">
    <source>
        <dbReference type="EMBL" id="AFL95848.1"/>
    </source>
</evidence>